<evidence type="ECO:0000256" key="10">
    <source>
        <dbReference type="ARBA" id="ARBA00023136"/>
    </source>
</evidence>
<evidence type="ECO:0000256" key="8">
    <source>
        <dbReference type="ARBA" id="ARBA00022989"/>
    </source>
</evidence>
<feature type="compositionally biased region" description="Basic and acidic residues" evidence="13">
    <location>
        <begin position="68"/>
        <end position="91"/>
    </location>
</feature>
<dbReference type="AlphaFoldDB" id="A0A2T7NEY5"/>
<evidence type="ECO:0000256" key="5">
    <source>
        <dbReference type="ARBA" id="ARBA00022679"/>
    </source>
</evidence>
<feature type="compositionally biased region" description="Basic and acidic residues" evidence="13">
    <location>
        <begin position="142"/>
        <end position="151"/>
    </location>
</feature>
<dbReference type="Pfam" id="PF17039">
    <property type="entry name" value="Glyco_tran_10_N"/>
    <property type="match status" value="1"/>
</dbReference>
<evidence type="ECO:0000256" key="3">
    <source>
        <dbReference type="ARBA" id="ARBA00008919"/>
    </source>
</evidence>
<keyword evidence="6 12" id="KW-0812">Transmembrane</keyword>
<dbReference type="Pfam" id="PF00852">
    <property type="entry name" value="Glyco_transf_10"/>
    <property type="match status" value="1"/>
</dbReference>
<dbReference type="OrthoDB" id="427096at2759"/>
<proteinExistence type="inferred from homology"/>
<dbReference type="PANTHER" id="PTHR48438">
    <property type="entry name" value="ALPHA-(1,3)-FUCOSYLTRANSFERASE C-RELATED"/>
    <property type="match status" value="1"/>
</dbReference>
<dbReference type="EMBL" id="PZQS01000013">
    <property type="protein sequence ID" value="PVD19743.1"/>
    <property type="molecule type" value="Genomic_DNA"/>
</dbReference>
<evidence type="ECO:0000313" key="17">
    <source>
        <dbReference type="Proteomes" id="UP000245119"/>
    </source>
</evidence>
<keyword evidence="4 12" id="KW-0328">Glycosyltransferase</keyword>
<evidence type="ECO:0000313" key="16">
    <source>
        <dbReference type="EMBL" id="PVD19743.1"/>
    </source>
</evidence>
<keyword evidence="11" id="KW-0325">Glycoprotein</keyword>
<dbReference type="GO" id="GO:0032580">
    <property type="term" value="C:Golgi cisterna membrane"/>
    <property type="evidence" value="ECO:0007669"/>
    <property type="project" value="UniProtKB-SubCell"/>
</dbReference>
<keyword evidence="7" id="KW-0735">Signal-anchor</keyword>
<dbReference type="InterPro" id="IPR038577">
    <property type="entry name" value="GT10-like_C_sf"/>
</dbReference>
<keyword evidence="10" id="KW-0472">Membrane</keyword>
<keyword evidence="5 12" id="KW-0808">Transferase</keyword>
<dbReference type="SUPFAM" id="SSF53756">
    <property type="entry name" value="UDP-Glycosyltransferase/glycogen phosphorylase"/>
    <property type="match status" value="1"/>
</dbReference>
<evidence type="ECO:0000256" key="2">
    <source>
        <dbReference type="ARBA" id="ARBA00004922"/>
    </source>
</evidence>
<evidence type="ECO:0000256" key="6">
    <source>
        <dbReference type="ARBA" id="ARBA00022692"/>
    </source>
</evidence>
<dbReference type="PANTHER" id="PTHR48438:SF1">
    <property type="entry name" value="ALPHA-(1,3)-FUCOSYLTRANSFERASE C-RELATED"/>
    <property type="match status" value="1"/>
</dbReference>
<organism evidence="16 17">
    <name type="scientific">Pomacea canaliculata</name>
    <name type="common">Golden apple snail</name>
    <dbReference type="NCBI Taxonomy" id="400727"/>
    <lineage>
        <taxon>Eukaryota</taxon>
        <taxon>Metazoa</taxon>
        <taxon>Spiralia</taxon>
        <taxon>Lophotrochozoa</taxon>
        <taxon>Mollusca</taxon>
        <taxon>Gastropoda</taxon>
        <taxon>Caenogastropoda</taxon>
        <taxon>Architaenioglossa</taxon>
        <taxon>Ampullarioidea</taxon>
        <taxon>Ampullariidae</taxon>
        <taxon>Pomacea</taxon>
    </lineage>
</organism>
<gene>
    <name evidence="16" type="ORF">C0Q70_20234</name>
</gene>
<evidence type="ECO:0000259" key="14">
    <source>
        <dbReference type="Pfam" id="PF00852"/>
    </source>
</evidence>
<feature type="domain" description="Fucosyltransferase C-terminal" evidence="14">
    <location>
        <begin position="316"/>
        <end position="493"/>
    </location>
</feature>
<evidence type="ECO:0000256" key="13">
    <source>
        <dbReference type="SAM" id="MobiDB-lite"/>
    </source>
</evidence>
<feature type="compositionally biased region" description="Basic and acidic residues" evidence="13">
    <location>
        <begin position="33"/>
        <end position="60"/>
    </location>
</feature>
<keyword evidence="8" id="KW-1133">Transmembrane helix</keyword>
<protein>
    <recommendedName>
        <fullName evidence="12">Fucosyltransferase</fullName>
        <ecNumber evidence="12">2.4.1.-</ecNumber>
    </recommendedName>
</protein>
<dbReference type="GO" id="GO:0008417">
    <property type="term" value="F:fucosyltransferase activity"/>
    <property type="evidence" value="ECO:0007669"/>
    <property type="project" value="InterPro"/>
</dbReference>
<comment type="caution">
    <text evidence="16">The sequence shown here is derived from an EMBL/GenBank/DDBJ whole genome shotgun (WGS) entry which is preliminary data.</text>
</comment>
<comment type="similarity">
    <text evidence="3 12">Belongs to the glycosyltransferase 10 family.</text>
</comment>
<comment type="subcellular location">
    <subcellularLocation>
        <location evidence="1">Golgi apparatus membrane</location>
        <topology evidence="1">Single-pass type II membrane protein</topology>
    </subcellularLocation>
    <subcellularLocation>
        <location evidence="12">Golgi apparatus</location>
        <location evidence="12">Golgi stack membrane</location>
        <topology evidence="12">Single-pass type II membrane protein</topology>
    </subcellularLocation>
</comment>
<dbReference type="Proteomes" id="UP000245119">
    <property type="component" value="Linkage Group LG13"/>
</dbReference>
<dbReference type="InterPro" id="IPR031481">
    <property type="entry name" value="Glyco_tran_10_N"/>
</dbReference>
<feature type="region of interest" description="Disordered" evidence="13">
    <location>
        <begin position="125"/>
        <end position="155"/>
    </location>
</feature>
<dbReference type="EC" id="2.4.1.-" evidence="12"/>
<evidence type="ECO:0000259" key="15">
    <source>
        <dbReference type="Pfam" id="PF17039"/>
    </source>
</evidence>
<dbReference type="InterPro" id="IPR055270">
    <property type="entry name" value="Glyco_tran_10_C"/>
</dbReference>
<dbReference type="InterPro" id="IPR001503">
    <property type="entry name" value="Glyco_trans_10"/>
</dbReference>
<evidence type="ECO:0000256" key="1">
    <source>
        <dbReference type="ARBA" id="ARBA00004323"/>
    </source>
</evidence>
<evidence type="ECO:0000256" key="11">
    <source>
        <dbReference type="ARBA" id="ARBA00023180"/>
    </source>
</evidence>
<keyword evidence="17" id="KW-1185">Reference proteome</keyword>
<dbReference type="GO" id="GO:0000139">
    <property type="term" value="C:Golgi membrane"/>
    <property type="evidence" value="ECO:0007669"/>
    <property type="project" value="UniProtKB-SubCell"/>
</dbReference>
<reference evidence="16 17" key="1">
    <citation type="submission" date="2018-04" db="EMBL/GenBank/DDBJ databases">
        <title>The genome of golden apple snail Pomacea canaliculata provides insight into stress tolerance and invasive adaptation.</title>
        <authorList>
            <person name="Liu C."/>
            <person name="Liu B."/>
            <person name="Ren Y."/>
            <person name="Zhang Y."/>
            <person name="Wang H."/>
            <person name="Li S."/>
            <person name="Jiang F."/>
            <person name="Yin L."/>
            <person name="Zhang G."/>
            <person name="Qian W."/>
            <person name="Fan W."/>
        </authorList>
    </citation>
    <scope>NUCLEOTIDE SEQUENCE [LARGE SCALE GENOMIC DNA]</scope>
    <source>
        <strain evidence="16">SZHN2017</strain>
        <tissue evidence="16">Muscle</tissue>
    </source>
</reference>
<feature type="domain" description="Fucosyltransferase N-terminal" evidence="15">
    <location>
        <begin position="188"/>
        <end position="292"/>
    </location>
</feature>
<evidence type="ECO:0000256" key="7">
    <source>
        <dbReference type="ARBA" id="ARBA00022968"/>
    </source>
</evidence>
<name>A0A2T7NEY5_POMCA</name>
<evidence type="ECO:0000256" key="4">
    <source>
        <dbReference type="ARBA" id="ARBA00022676"/>
    </source>
</evidence>
<accession>A0A2T7NEY5</accession>
<sequence length="506" mass="58709">MAQNEQTNRLLAFDLARDAMQSPSITNRLLKGGSRDEERMSREHTGRRSDRGRRLNRTDVKSSTTGISRHENQTSVKEDEATTRGSRKSERMEEDEDSFSVTLRTADHRQKDFVLAPEDDVADVSDNLKQTEDSANIKTANRHKEQGHEKSQSTTKIKKLRLKHLAASSMENFTSPYIDRNLGKPGMKIITWYKPDVIPQFFTRRKAFENCPVSGCKFEFPLSEDSIPDAIIFDGAHWREDPPPRRHSDQAYVFYDMSSPALPRNLVWSPAWSTVFNWTWTYRHDSDIWEPLGLLKRKPSDKVMPKEYFLELTKGKSIAAALVYDECPRATPSRREDYIQELRKYVQVDEFHPCSNTTCPAEDVRCSQTLTRDYFFLLAFEEDLCRDHITDIFYRAWRPGMNVVPVVRGGANYGAYFPEGTYVDADWFESPKELGKYLADLAANRALYSELLWRKDHWQRSSKKVANLALCKLCQKLLQLPHTHKRYPDIHKWYEGNACRSPTLPF</sequence>
<dbReference type="STRING" id="400727.A0A2T7NEY5"/>
<feature type="region of interest" description="Disordered" evidence="13">
    <location>
        <begin position="19"/>
        <end position="104"/>
    </location>
</feature>
<comment type="pathway">
    <text evidence="2">Protein modification; protein glycosylation.</text>
</comment>
<keyword evidence="9 12" id="KW-0333">Golgi apparatus</keyword>
<dbReference type="UniPathway" id="UPA00378"/>
<dbReference type="Gene3D" id="3.40.50.11660">
    <property type="entry name" value="Glycosyl transferase family 10, C-terminal domain"/>
    <property type="match status" value="1"/>
</dbReference>
<evidence type="ECO:0000256" key="12">
    <source>
        <dbReference type="RuleBase" id="RU003832"/>
    </source>
</evidence>
<evidence type="ECO:0000256" key="9">
    <source>
        <dbReference type="ARBA" id="ARBA00023034"/>
    </source>
</evidence>